<evidence type="ECO:0000256" key="3">
    <source>
        <dbReference type="ARBA" id="ARBA00023163"/>
    </source>
</evidence>
<dbReference type="CDD" id="cd05013">
    <property type="entry name" value="SIS_RpiR"/>
    <property type="match status" value="1"/>
</dbReference>
<keyword evidence="2 6" id="KW-0238">DNA-binding</keyword>
<dbReference type="SUPFAM" id="SSF53697">
    <property type="entry name" value="SIS domain"/>
    <property type="match status" value="1"/>
</dbReference>
<dbReference type="PROSITE" id="PS51464">
    <property type="entry name" value="SIS"/>
    <property type="match status" value="1"/>
</dbReference>
<evidence type="ECO:0000259" key="4">
    <source>
        <dbReference type="PROSITE" id="PS51071"/>
    </source>
</evidence>
<proteinExistence type="predicted"/>
<dbReference type="PANTHER" id="PTHR30514">
    <property type="entry name" value="GLUCOKINASE"/>
    <property type="match status" value="1"/>
</dbReference>
<dbReference type="RefSeq" id="WP_307406645.1">
    <property type="nucleotide sequence ID" value="NZ_JAUSUR010000002.1"/>
</dbReference>
<dbReference type="InterPro" id="IPR000281">
    <property type="entry name" value="HTH_RpiR"/>
</dbReference>
<evidence type="ECO:0000313" key="7">
    <source>
        <dbReference type="Proteomes" id="UP001230220"/>
    </source>
</evidence>
<feature type="domain" description="HTH rpiR-type" evidence="4">
    <location>
        <begin position="1"/>
        <end position="76"/>
    </location>
</feature>
<dbReference type="InterPro" id="IPR047640">
    <property type="entry name" value="RpiR-like"/>
</dbReference>
<organism evidence="6 7">
    <name type="scientific">Breznakia pachnodae</name>
    <dbReference type="NCBI Taxonomy" id="265178"/>
    <lineage>
        <taxon>Bacteria</taxon>
        <taxon>Bacillati</taxon>
        <taxon>Bacillota</taxon>
        <taxon>Erysipelotrichia</taxon>
        <taxon>Erysipelotrichales</taxon>
        <taxon>Erysipelotrichaceae</taxon>
        <taxon>Breznakia</taxon>
    </lineage>
</organism>
<name>A0ABU0E1J7_9FIRM</name>
<keyword evidence="3" id="KW-0804">Transcription</keyword>
<protein>
    <submittedName>
        <fullName evidence="6">DNA-binding MurR/RpiR family transcriptional regulator</fullName>
    </submittedName>
</protein>
<gene>
    <name evidence="6" type="ORF">J2S15_001351</name>
</gene>
<dbReference type="Gene3D" id="1.10.10.10">
    <property type="entry name" value="Winged helix-like DNA-binding domain superfamily/Winged helix DNA-binding domain"/>
    <property type="match status" value="1"/>
</dbReference>
<evidence type="ECO:0000313" key="6">
    <source>
        <dbReference type="EMBL" id="MDQ0360606.1"/>
    </source>
</evidence>
<dbReference type="InterPro" id="IPR035472">
    <property type="entry name" value="RpiR-like_SIS"/>
</dbReference>
<dbReference type="Pfam" id="PF01380">
    <property type="entry name" value="SIS"/>
    <property type="match status" value="1"/>
</dbReference>
<dbReference type="PANTHER" id="PTHR30514:SF1">
    <property type="entry name" value="HTH-TYPE TRANSCRIPTIONAL REGULATOR HEXR-RELATED"/>
    <property type="match status" value="1"/>
</dbReference>
<dbReference type="Pfam" id="PF01418">
    <property type="entry name" value="HTH_6"/>
    <property type="match status" value="1"/>
</dbReference>
<dbReference type="InterPro" id="IPR001347">
    <property type="entry name" value="SIS_dom"/>
</dbReference>
<keyword evidence="7" id="KW-1185">Reference proteome</keyword>
<dbReference type="InterPro" id="IPR009057">
    <property type="entry name" value="Homeodomain-like_sf"/>
</dbReference>
<dbReference type="Proteomes" id="UP001230220">
    <property type="component" value="Unassembled WGS sequence"/>
</dbReference>
<evidence type="ECO:0000256" key="1">
    <source>
        <dbReference type="ARBA" id="ARBA00023015"/>
    </source>
</evidence>
<keyword evidence="1" id="KW-0805">Transcription regulation</keyword>
<evidence type="ECO:0000256" key="2">
    <source>
        <dbReference type="ARBA" id="ARBA00023125"/>
    </source>
</evidence>
<evidence type="ECO:0000259" key="5">
    <source>
        <dbReference type="PROSITE" id="PS51464"/>
    </source>
</evidence>
<dbReference type="Gene3D" id="3.40.50.10490">
    <property type="entry name" value="Glucose-6-phosphate isomerase like protein, domain 1"/>
    <property type="match status" value="1"/>
</dbReference>
<dbReference type="PROSITE" id="PS51071">
    <property type="entry name" value="HTH_RPIR"/>
    <property type="match status" value="1"/>
</dbReference>
<dbReference type="InterPro" id="IPR036388">
    <property type="entry name" value="WH-like_DNA-bd_sf"/>
</dbReference>
<dbReference type="InterPro" id="IPR046348">
    <property type="entry name" value="SIS_dom_sf"/>
</dbReference>
<feature type="domain" description="SIS" evidence="5">
    <location>
        <begin position="125"/>
        <end position="265"/>
    </location>
</feature>
<reference evidence="6 7" key="1">
    <citation type="submission" date="2023-07" db="EMBL/GenBank/DDBJ databases">
        <title>Genomic Encyclopedia of Type Strains, Phase IV (KMG-IV): sequencing the most valuable type-strain genomes for metagenomic binning, comparative biology and taxonomic classification.</title>
        <authorList>
            <person name="Goeker M."/>
        </authorList>
    </citation>
    <scope>NUCLEOTIDE SEQUENCE [LARGE SCALE GENOMIC DNA]</scope>
    <source>
        <strain evidence="6 7">DSM 16784</strain>
    </source>
</reference>
<dbReference type="GO" id="GO:0003677">
    <property type="term" value="F:DNA binding"/>
    <property type="evidence" value="ECO:0007669"/>
    <property type="project" value="UniProtKB-KW"/>
</dbReference>
<dbReference type="EMBL" id="JAUSUR010000002">
    <property type="protein sequence ID" value="MDQ0360606.1"/>
    <property type="molecule type" value="Genomic_DNA"/>
</dbReference>
<accession>A0ABU0E1J7</accession>
<sequence length="283" mass="32015">MSVLIKLRDYRNLPEAESEVRKYILKNSKEVLEMTVYDVAKNSYTSPATVIRLCKKLDLKGFNQFKIKLASEIRGFDNMQLDILDVTNVSPNDSPVMIIDKITNIERQSIEETRMLLNEKDLMKAADHLHNATIIDFFGVGASNIVAFDATYKFMRIGKNVACYQLYDRQYVQAVNADAKHVAVIFSYSGETKEMVEVLNELQKNGCYVITVTCSSSNTLAKLADNSISVSSKETLFRSGAMASRITQLYIVDILYALCCQYDYDNVKAKVVKTRITNKDKVS</sequence>
<comment type="caution">
    <text evidence="6">The sequence shown here is derived from an EMBL/GenBank/DDBJ whole genome shotgun (WGS) entry which is preliminary data.</text>
</comment>
<dbReference type="SUPFAM" id="SSF46689">
    <property type="entry name" value="Homeodomain-like"/>
    <property type="match status" value="1"/>
</dbReference>